<sequence>MSVVLDIIRTYRAPREVLRRRLSGGAREDRALATLMAGCVLLFVAQWPRLSREAYLDETIGFDARLAGALFGWIFVMPLVFYVVAWVVHLVLRVTGSASTGYQSRMALFWAILASSPLWLLTGLMAGFVGPSHVTSLTGILALGSFFVFWLGGVAEIASYRSEGRV</sequence>
<reference evidence="2 3" key="2">
    <citation type="submission" date="2020-03" db="EMBL/GenBank/DDBJ databases">
        <title>Kangsaoukella pontilimi gen. nov., sp. nov., a new member of the family Rhodobacteraceae isolated from a tidal mudflat.</title>
        <authorList>
            <person name="Kim I.S."/>
        </authorList>
    </citation>
    <scope>NUCLEOTIDE SEQUENCE [LARGE SCALE GENOMIC DNA]</scope>
    <source>
        <strain evidence="2 3">GH1-50</strain>
    </source>
</reference>
<feature type="transmembrane region" description="Helical" evidence="1">
    <location>
        <begin position="107"/>
        <end position="128"/>
    </location>
</feature>
<feature type="transmembrane region" description="Helical" evidence="1">
    <location>
        <begin position="70"/>
        <end position="95"/>
    </location>
</feature>
<dbReference type="EMBL" id="WUPT01000001">
    <property type="protein sequence ID" value="MXQ07590.1"/>
    <property type="molecule type" value="Genomic_DNA"/>
</dbReference>
<name>A0A7C9INU5_9RHOB</name>
<keyword evidence="1" id="KW-1133">Transmembrane helix</keyword>
<accession>A0A7C9INU5</accession>
<evidence type="ECO:0000313" key="2">
    <source>
        <dbReference type="EMBL" id="MXQ07590.1"/>
    </source>
</evidence>
<feature type="transmembrane region" description="Helical" evidence="1">
    <location>
        <begin position="31"/>
        <end position="50"/>
    </location>
</feature>
<keyword evidence="1" id="KW-0812">Transmembrane</keyword>
<reference evidence="2 3" key="1">
    <citation type="submission" date="2019-12" db="EMBL/GenBank/DDBJ databases">
        <authorList>
            <person name="Lee S.D."/>
        </authorList>
    </citation>
    <scope>NUCLEOTIDE SEQUENCE [LARGE SCALE GENOMIC DNA]</scope>
    <source>
        <strain evidence="2 3">GH1-50</strain>
    </source>
</reference>
<gene>
    <name evidence="2" type="ORF">GQ651_07000</name>
</gene>
<protein>
    <submittedName>
        <fullName evidence="2">YIP1 family protein</fullName>
    </submittedName>
</protein>
<proteinExistence type="predicted"/>
<dbReference type="RefSeq" id="WP_160763456.1">
    <property type="nucleotide sequence ID" value="NZ_WUPT01000001.1"/>
</dbReference>
<evidence type="ECO:0000313" key="3">
    <source>
        <dbReference type="Proteomes" id="UP000480350"/>
    </source>
</evidence>
<keyword evidence="3" id="KW-1185">Reference proteome</keyword>
<feature type="transmembrane region" description="Helical" evidence="1">
    <location>
        <begin position="140"/>
        <end position="160"/>
    </location>
</feature>
<dbReference type="Proteomes" id="UP000480350">
    <property type="component" value="Unassembled WGS sequence"/>
</dbReference>
<organism evidence="2 3">
    <name type="scientific">Kangsaoukella pontilimi</name>
    <dbReference type="NCBI Taxonomy" id="2691042"/>
    <lineage>
        <taxon>Bacteria</taxon>
        <taxon>Pseudomonadati</taxon>
        <taxon>Pseudomonadota</taxon>
        <taxon>Alphaproteobacteria</taxon>
        <taxon>Rhodobacterales</taxon>
        <taxon>Paracoccaceae</taxon>
        <taxon>Kangsaoukella</taxon>
    </lineage>
</organism>
<keyword evidence="1" id="KW-0472">Membrane</keyword>
<dbReference type="AlphaFoldDB" id="A0A7C9INU5"/>
<evidence type="ECO:0000256" key="1">
    <source>
        <dbReference type="SAM" id="Phobius"/>
    </source>
</evidence>
<comment type="caution">
    <text evidence="2">The sequence shown here is derived from an EMBL/GenBank/DDBJ whole genome shotgun (WGS) entry which is preliminary data.</text>
</comment>